<accession>A0A4U5PC60</accession>
<sequence>MPLLTRLQTFSNVINGEEPGTKSHEQKSEERRTVGEVLSEIIRAASGCDEVCESGKVKPAEGYGRMMNLGKLSGGSQRLHNTRIPSLAKSMTHLSLHDFPLPLPGSLSLCCSHFVTIGGIIFV</sequence>
<comment type="caution">
    <text evidence="1">The sequence shown here is derived from an EMBL/GenBank/DDBJ whole genome shotgun (WGS) entry which is preliminary data.</text>
</comment>
<gene>
    <name evidence="1" type="ORF">L596_008302</name>
</gene>
<dbReference type="EMBL" id="AZBU02000002">
    <property type="protein sequence ID" value="TKR93942.1"/>
    <property type="molecule type" value="Genomic_DNA"/>
</dbReference>
<reference evidence="1 2" key="1">
    <citation type="journal article" date="2015" name="Genome Biol.">
        <title>Comparative genomics of Steinernema reveals deeply conserved gene regulatory networks.</title>
        <authorList>
            <person name="Dillman A.R."/>
            <person name="Macchietto M."/>
            <person name="Porter C.F."/>
            <person name="Rogers A."/>
            <person name="Williams B."/>
            <person name="Antoshechkin I."/>
            <person name="Lee M.M."/>
            <person name="Goodwin Z."/>
            <person name="Lu X."/>
            <person name="Lewis E.E."/>
            <person name="Goodrich-Blair H."/>
            <person name="Stock S.P."/>
            <person name="Adams B.J."/>
            <person name="Sternberg P.W."/>
            <person name="Mortazavi A."/>
        </authorList>
    </citation>
    <scope>NUCLEOTIDE SEQUENCE [LARGE SCALE GENOMIC DNA]</scope>
    <source>
        <strain evidence="1 2">ALL</strain>
    </source>
</reference>
<reference evidence="1 2" key="2">
    <citation type="journal article" date="2019" name="G3 (Bethesda)">
        <title>Hybrid Assembly of the Genome of the Entomopathogenic Nematode Steinernema carpocapsae Identifies the X-Chromosome.</title>
        <authorList>
            <person name="Serra L."/>
            <person name="Macchietto M."/>
            <person name="Macias-Munoz A."/>
            <person name="McGill C.J."/>
            <person name="Rodriguez I.M."/>
            <person name="Rodriguez B."/>
            <person name="Murad R."/>
            <person name="Mortazavi A."/>
        </authorList>
    </citation>
    <scope>NUCLEOTIDE SEQUENCE [LARGE SCALE GENOMIC DNA]</scope>
    <source>
        <strain evidence="1 2">ALL</strain>
    </source>
</reference>
<dbReference type="AlphaFoldDB" id="A0A4U5PC60"/>
<organism evidence="1 2">
    <name type="scientific">Steinernema carpocapsae</name>
    <name type="common">Entomopathogenic nematode</name>
    <dbReference type="NCBI Taxonomy" id="34508"/>
    <lineage>
        <taxon>Eukaryota</taxon>
        <taxon>Metazoa</taxon>
        <taxon>Ecdysozoa</taxon>
        <taxon>Nematoda</taxon>
        <taxon>Chromadorea</taxon>
        <taxon>Rhabditida</taxon>
        <taxon>Tylenchina</taxon>
        <taxon>Panagrolaimomorpha</taxon>
        <taxon>Strongyloidoidea</taxon>
        <taxon>Steinernematidae</taxon>
        <taxon>Steinernema</taxon>
    </lineage>
</organism>
<evidence type="ECO:0000313" key="1">
    <source>
        <dbReference type="EMBL" id="TKR93942.1"/>
    </source>
</evidence>
<protein>
    <submittedName>
        <fullName evidence="1">Uncharacterized protein</fullName>
    </submittedName>
</protein>
<proteinExistence type="predicted"/>
<keyword evidence="2" id="KW-1185">Reference proteome</keyword>
<evidence type="ECO:0000313" key="2">
    <source>
        <dbReference type="Proteomes" id="UP000298663"/>
    </source>
</evidence>
<name>A0A4U5PC60_STECR</name>
<dbReference type="Proteomes" id="UP000298663">
    <property type="component" value="Unassembled WGS sequence"/>
</dbReference>